<keyword evidence="4" id="KW-0472">Membrane</keyword>
<dbReference type="SUPFAM" id="SSF47729">
    <property type="entry name" value="IHF-like DNA-binding proteins"/>
    <property type="match status" value="1"/>
</dbReference>
<feature type="compositionally biased region" description="Low complexity" evidence="3">
    <location>
        <begin position="137"/>
        <end position="156"/>
    </location>
</feature>
<evidence type="ECO:0000256" key="2">
    <source>
        <dbReference type="ARBA" id="ARBA00023125"/>
    </source>
</evidence>
<dbReference type="InterPro" id="IPR010992">
    <property type="entry name" value="IHF-like_DNA-bd_dom_sf"/>
</dbReference>
<protein>
    <recommendedName>
        <fullName evidence="5">LysM domain-containing protein</fullName>
    </recommendedName>
</protein>
<dbReference type="InterPro" id="IPR000119">
    <property type="entry name" value="Hist_DNA-bd"/>
</dbReference>
<evidence type="ECO:0000313" key="6">
    <source>
        <dbReference type="EMBL" id="QCD43113.1"/>
    </source>
</evidence>
<evidence type="ECO:0000259" key="5">
    <source>
        <dbReference type="PROSITE" id="PS51782"/>
    </source>
</evidence>
<dbReference type="PANTHER" id="PTHR33175:SF2">
    <property type="entry name" value="INTEGRATION HOST FACTOR SUBUNIT ALPHA"/>
    <property type="match status" value="1"/>
</dbReference>
<dbReference type="Gene3D" id="4.10.520.10">
    <property type="entry name" value="IHF-like DNA-binding proteins"/>
    <property type="match status" value="1"/>
</dbReference>
<accession>A0A4P7W511</accession>
<comment type="similarity">
    <text evidence="1">Belongs to the bacterial histone-like protein family.</text>
</comment>
<keyword evidence="4" id="KW-1133">Transmembrane helix</keyword>
<dbReference type="GO" id="GO:0030527">
    <property type="term" value="F:structural constituent of chromatin"/>
    <property type="evidence" value="ECO:0007669"/>
    <property type="project" value="InterPro"/>
</dbReference>
<evidence type="ECO:0000256" key="1">
    <source>
        <dbReference type="ARBA" id="ARBA00010529"/>
    </source>
</evidence>
<feature type="region of interest" description="Disordered" evidence="3">
    <location>
        <begin position="103"/>
        <end position="234"/>
    </location>
</feature>
<keyword evidence="2" id="KW-0238">DNA-binding</keyword>
<dbReference type="KEGG" id="ddb:E7747_13010"/>
<proteinExistence type="inferred from homology"/>
<sequence>MNQKIPFHELSARIATTTGISEESAEQFVKNFFDLIFESLIKGESVKVKGLGAFNLIDINGEKSIEFLADKDITDVINAPFAMFEPVKLNASVSEEMLTQAYSNTEDEEPHVSIQDESVSDFPSASDVEETIDGQSATNVSSTTPVPVTPENPVAEQNGKEEQPITVPEQETKAEKSYEQAVHISEPQIPSNEPEGIKHPESEPTAKTEIPTPESSTRQICTPTPPVKPVVIPSTPKQIQPLEDEDEEYVGQAKQPSGNGNFWTGLLVGIIIGLALGACGVYLAIDYFFPTVQRPAVEQSEEQDEIASLMTELLPDSITTQPTVENEAIPDETSQAETPKATEEPKEATSATNVTVTDTIRRGYLIPDMAKKFFGSKDYWVYIYEENKSKIGNPNNTQPGQVLVIPAAEKYGIVPDNAASLQKARVKATEILRKYPR</sequence>
<evidence type="ECO:0000256" key="4">
    <source>
        <dbReference type="SAM" id="Phobius"/>
    </source>
</evidence>
<dbReference type="AlphaFoldDB" id="A0A4P7W511"/>
<dbReference type="GO" id="GO:0003677">
    <property type="term" value="F:DNA binding"/>
    <property type="evidence" value="ECO:0007669"/>
    <property type="project" value="UniProtKB-KW"/>
</dbReference>
<reference evidence="7" key="1">
    <citation type="submission" date="2019-02" db="EMBL/GenBank/DDBJ databases">
        <title>Isolation and identification of novel species under the genus Muribaculum.</title>
        <authorList>
            <person name="Miyake S."/>
            <person name="Ding Y."/>
            <person name="Low A."/>
            <person name="Soh M."/>
            <person name="Seedorf H."/>
        </authorList>
    </citation>
    <scope>NUCLEOTIDE SEQUENCE [LARGE SCALE GENOMIC DNA]</scope>
    <source>
        <strain evidence="7">H5</strain>
    </source>
</reference>
<feature type="compositionally biased region" description="Basic and acidic residues" evidence="3">
    <location>
        <begin position="195"/>
        <end position="206"/>
    </location>
</feature>
<dbReference type="Proteomes" id="UP000297149">
    <property type="component" value="Chromosome"/>
</dbReference>
<dbReference type="PANTHER" id="PTHR33175">
    <property type="entry name" value="DNA-BINDING PROTEIN HU"/>
    <property type="match status" value="1"/>
</dbReference>
<dbReference type="Pfam" id="PF00216">
    <property type="entry name" value="Bac_DNA_binding"/>
    <property type="match status" value="1"/>
</dbReference>
<gene>
    <name evidence="6" type="ORF">E7747_13010</name>
</gene>
<dbReference type="EMBL" id="CP039396">
    <property type="protein sequence ID" value="QCD43113.1"/>
    <property type="molecule type" value="Genomic_DNA"/>
</dbReference>
<feature type="domain" description="LysM" evidence="5">
    <location>
        <begin position="356"/>
        <end position="405"/>
    </location>
</feature>
<feature type="region of interest" description="Disordered" evidence="3">
    <location>
        <begin position="322"/>
        <end position="351"/>
    </location>
</feature>
<dbReference type="PROSITE" id="PS51782">
    <property type="entry name" value="LYSM"/>
    <property type="match status" value="1"/>
</dbReference>
<dbReference type="GO" id="GO:0005829">
    <property type="term" value="C:cytosol"/>
    <property type="evidence" value="ECO:0007669"/>
    <property type="project" value="TreeGrafter"/>
</dbReference>
<keyword evidence="4" id="KW-0812">Transmembrane</keyword>
<organism evidence="6 7">
    <name type="scientific">Duncaniella dubosii</name>
    <dbReference type="NCBI Taxonomy" id="2518971"/>
    <lineage>
        <taxon>Bacteria</taxon>
        <taxon>Pseudomonadati</taxon>
        <taxon>Bacteroidota</taxon>
        <taxon>Bacteroidia</taxon>
        <taxon>Bacteroidales</taxon>
        <taxon>Muribaculaceae</taxon>
        <taxon>Duncaniella</taxon>
    </lineage>
</organism>
<keyword evidence="7" id="KW-1185">Reference proteome</keyword>
<dbReference type="RefSeq" id="WP_136416418.1">
    <property type="nucleotide sequence ID" value="NZ_CAXHQF010000033.1"/>
</dbReference>
<evidence type="ECO:0000256" key="3">
    <source>
        <dbReference type="SAM" id="MobiDB-lite"/>
    </source>
</evidence>
<dbReference type="InterPro" id="IPR018392">
    <property type="entry name" value="LysM"/>
</dbReference>
<feature type="transmembrane region" description="Helical" evidence="4">
    <location>
        <begin position="262"/>
        <end position="285"/>
    </location>
</feature>
<name>A0A4P7W511_9BACT</name>
<evidence type="ECO:0000313" key="7">
    <source>
        <dbReference type="Proteomes" id="UP000297149"/>
    </source>
</evidence>